<dbReference type="EMBL" id="CP032514">
    <property type="protein sequence ID" value="AYD89091.1"/>
    <property type="molecule type" value="Genomic_DNA"/>
</dbReference>
<evidence type="ECO:0000313" key="10">
    <source>
        <dbReference type="EMBL" id="AYD89091.1"/>
    </source>
</evidence>
<comment type="similarity">
    <text evidence="1">Belongs to the DNA2/NAM7 helicase family.</text>
</comment>
<accession>A0ABN5PRB4</accession>
<evidence type="ECO:0000256" key="7">
    <source>
        <dbReference type="SAM" id="MobiDB-lite"/>
    </source>
</evidence>
<dbReference type="Proteomes" id="UP000273001">
    <property type="component" value="Chromosome"/>
</dbReference>
<keyword evidence="6" id="KW-0175">Coiled coil</keyword>
<sequence>MTTRRTSDEQIRVLKTWRLIELFSPQKLPDKPPVRKSTQTPDKKTTQTSRVTDWEPSGKRLPWHTLEPVTYHGTSLEWRHTVYLGTYDQEQTYETLHRFFARDDEAYDKHPSGRSACAGIVVDASGCLVPGSAVLSSALWAIGRLQGIAEGAPPELHGFETDNLAFKERIGDLVDEERGPDAGEPQVDETMLVRIMRTAYAAAGLAGHSPLVTWQVRVHSVARSPKRAQEPADTDFLNSFFLEDLARAQQRFASGDVGAALHQYLTPGGSLDTSARVDVVRSPETVDEGVAPQRLPLGRWPSPPEHHLALSQQFAVNHALDDLAPSSGLIGINGPPGTGKTTLLRDVVAGNVVERARRLARLERVQDAFTGRSSRWTTGDSYPRMVPHLRADLTGFEMVVASANNNAVANVTVEVPAQEAIGRRWRDRADYFADLASEVLTRAKAEEGPSGERVAAWGLVAARLGRASYRDSFRSSFWFDADRQHTAGDSGDDEVPLPGMRTRLAAWAEGRQPFRPWPQARRRFHDAARRVEILVRQRVEAQARLARVPALERAVPQAERAASAAGARADQAAQALAARRAAEGDARLDLTRATQRYEQHAALRPGLVETVFSLGRATRHWRLELAALTQQVRTAEDALAQAEAQTRSSWEACDLRQRERTDAEHRLSSLIAELEQLRRVCRDDVESLGSSHPSRISQEKRELQAPWLDVELDVARSELFLAAMDLHQDFAANAAQTMLRGLRAAIDVVGGVAPKDLAPEAVRASWQLFFLVVPLVSTTFASASRMLEGVGREGIGWLLIDEAGQACPQYAVGAAWHARRVVAVGDPLQLEPVVTIPTKAAAALARTYGVDQEWLPPRASVQTLADRVCRLGTTLDQAGEPVWVSTPLRVHRRCDEPMFSLCNQIAYNGLMVNGLTRDVTDPEDLFGTDSAGHPRIWPSSWADEPATEDKQHLQPSQIERLERALRYLAANRVPPTEVIAISPFKEVAGELRHLSRRPEFQGMRAGTIHTAQGREAAVVFLVLGGARDKEGARRWAASSVNLVNVAASRAKRRLYVIGDRTAWSRQPYFRNLAAALQVM</sequence>
<evidence type="ECO:0000256" key="4">
    <source>
        <dbReference type="ARBA" id="ARBA00022806"/>
    </source>
</evidence>
<dbReference type="CDD" id="cd18808">
    <property type="entry name" value="SF1_C_Upf1"/>
    <property type="match status" value="1"/>
</dbReference>
<evidence type="ECO:0000256" key="2">
    <source>
        <dbReference type="ARBA" id="ARBA00022741"/>
    </source>
</evidence>
<evidence type="ECO:0000259" key="9">
    <source>
        <dbReference type="Pfam" id="PF13087"/>
    </source>
</evidence>
<dbReference type="PANTHER" id="PTHR43788">
    <property type="entry name" value="DNA2/NAM7 HELICASE FAMILY MEMBER"/>
    <property type="match status" value="1"/>
</dbReference>
<feature type="region of interest" description="Disordered" evidence="7">
    <location>
        <begin position="26"/>
        <end position="56"/>
    </location>
</feature>
<dbReference type="InterPro" id="IPR027417">
    <property type="entry name" value="P-loop_NTPase"/>
</dbReference>
<dbReference type="Gene3D" id="3.40.50.300">
    <property type="entry name" value="P-loop containing nucleotide triphosphate hydrolases"/>
    <property type="match status" value="3"/>
</dbReference>
<dbReference type="InterPro" id="IPR050534">
    <property type="entry name" value="Coronavir_polyprotein_1ab"/>
</dbReference>
<protein>
    <submittedName>
        <fullName evidence="10">AAA family ATPase</fullName>
    </submittedName>
</protein>
<keyword evidence="11" id="KW-1185">Reference proteome</keyword>
<evidence type="ECO:0000313" key="11">
    <source>
        <dbReference type="Proteomes" id="UP000273001"/>
    </source>
</evidence>
<dbReference type="Pfam" id="PF13087">
    <property type="entry name" value="AAA_12"/>
    <property type="match status" value="1"/>
</dbReference>
<feature type="domain" description="DNA2/NAM7 helicase helicase" evidence="8">
    <location>
        <begin position="776"/>
        <end position="834"/>
    </location>
</feature>
<reference evidence="10 11" key="1">
    <citation type="submission" date="2018-09" db="EMBL/GenBank/DDBJ databases">
        <authorList>
            <person name="Li J."/>
        </authorList>
    </citation>
    <scope>NUCLEOTIDE SEQUENCE [LARGE SCALE GENOMIC DNA]</scope>
    <source>
        <strain evidence="10 11">2129</strain>
    </source>
</reference>
<keyword evidence="4" id="KW-0347">Helicase</keyword>
<dbReference type="PANTHER" id="PTHR43788:SF8">
    <property type="entry name" value="DNA-BINDING PROTEIN SMUBP-2"/>
    <property type="match status" value="1"/>
</dbReference>
<keyword evidence="3" id="KW-0378">Hydrolase</keyword>
<feature type="coiled-coil region" evidence="6">
    <location>
        <begin position="625"/>
        <end position="680"/>
    </location>
</feature>
<dbReference type="RefSeq" id="WP_120203421.1">
    <property type="nucleotide sequence ID" value="NZ_CP032514.1"/>
</dbReference>
<keyword evidence="5" id="KW-0067">ATP-binding</keyword>
<evidence type="ECO:0000256" key="3">
    <source>
        <dbReference type="ARBA" id="ARBA00022801"/>
    </source>
</evidence>
<dbReference type="InterPro" id="IPR041679">
    <property type="entry name" value="DNA2/NAM7-like_C"/>
</dbReference>
<evidence type="ECO:0000256" key="1">
    <source>
        <dbReference type="ARBA" id="ARBA00007913"/>
    </source>
</evidence>
<gene>
    <name evidence="10" type="ORF">D5R93_01715</name>
</gene>
<evidence type="ECO:0000256" key="5">
    <source>
        <dbReference type="ARBA" id="ARBA00022840"/>
    </source>
</evidence>
<evidence type="ECO:0000256" key="6">
    <source>
        <dbReference type="SAM" id="Coils"/>
    </source>
</evidence>
<dbReference type="SUPFAM" id="SSF52540">
    <property type="entry name" value="P-loop containing nucleoside triphosphate hydrolases"/>
    <property type="match status" value="1"/>
</dbReference>
<evidence type="ECO:0000259" key="8">
    <source>
        <dbReference type="Pfam" id="PF13086"/>
    </source>
</evidence>
<name>A0ABN5PRB4_9ACTO</name>
<dbReference type="InterPro" id="IPR047187">
    <property type="entry name" value="SF1_C_Upf1"/>
</dbReference>
<dbReference type="Pfam" id="PF13086">
    <property type="entry name" value="AAA_11"/>
    <property type="match status" value="1"/>
</dbReference>
<keyword evidence="2" id="KW-0547">Nucleotide-binding</keyword>
<proteinExistence type="inferred from homology"/>
<feature type="compositionally biased region" description="Polar residues" evidence="7">
    <location>
        <begin position="36"/>
        <end position="51"/>
    </location>
</feature>
<organism evidence="10 11">
    <name type="scientific">Actinomyces lilanjuaniae</name>
    <dbReference type="NCBI Taxonomy" id="2321394"/>
    <lineage>
        <taxon>Bacteria</taxon>
        <taxon>Bacillati</taxon>
        <taxon>Actinomycetota</taxon>
        <taxon>Actinomycetes</taxon>
        <taxon>Actinomycetales</taxon>
        <taxon>Actinomycetaceae</taxon>
        <taxon>Actinomyces</taxon>
    </lineage>
</organism>
<dbReference type="InterPro" id="IPR041677">
    <property type="entry name" value="DNA2/NAM7_AAA_11"/>
</dbReference>
<feature type="domain" description="DNA2/NAM7 helicase-like C-terminal" evidence="9">
    <location>
        <begin position="886"/>
        <end position="1060"/>
    </location>
</feature>